<dbReference type="Pfam" id="PF00202">
    <property type="entry name" value="Aminotran_3"/>
    <property type="match status" value="1"/>
</dbReference>
<sequence length="512" mass="55738">MLNARKTPRATPHARSPTAVPPSRAVQTNILTANSLSPKPSTQCPRSFRNITVEQVGAEKHYYLVEGGRRILDASGGAAVSCFGPGPNDRIADAVYRAYRQFGSYSCSLSFTNGSTTAFVDALVETAGGYMEAALLYGSGSDATEAAAKLLLQYHAEKNQSQRRVFIAREQSYHGTTAFALSLGSHWVRKEPFENVLMTVPRVSACNPYRGKKAGETIQEYVSRLVAEIEQTFIDVGPEKIAGFVCEPVVGAALGCVPAAPGYLQAIRELCDKYDIPLVFDEIMCGWGRTGTLHTWQHYGVVPDVQLLGKGLVGGYDILSAMLVGKKLGAMEVIRKGTGTFNHGHTIQGMPKTCAGALETLKMVQEQLPNIREMGDRLMKGLQTRLGAHPYVGDIRGMGLFIGIEFVQDKLSKAPFNPKDRVSKAIHELGALPSYLQWTFPTHTNLRTGLTTHDIHVYPGTGSANPEGLEGDHIIIAPPYDVDADEVDYIVSLVGNLIEHFFEELEPSPRKS</sequence>
<dbReference type="InterPro" id="IPR015424">
    <property type="entry name" value="PyrdxlP-dep_Trfase"/>
</dbReference>
<dbReference type="GO" id="GO:0008483">
    <property type="term" value="F:transaminase activity"/>
    <property type="evidence" value="ECO:0007669"/>
    <property type="project" value="UniProtKB-KW"/>
</dbReference>
<dbReference type="SUPFAM" id="SSF53383">
    <property type="entry name" value="PLP-dependent transferases"/>
    <property type="match status" value="1"/>
</dbReference>
<dbReference type="PANTHER" id="PTHR43094">
    <property type="entry name" value="AMINOTRANSFERASE"/>
    <property type="match status" value="1"/>
</dbReference>
<gene>
    <name evidence="5" type="ORF">PMIN01_07587</name>
</gene>
<organism evidence="5 6">
    <name type="scientific">Paraphaeosphaeria minitans</name>
    <dbReference type="NCBI Taxonomy" id="565426"/>
    <lineage>
        <taxon>Eukaryota</taxon>
        <taxon>Fungi</taxon>
        <taxon>Dikarya</taxon>
        <taxon>Ascomycota</taxon>
        <taxon>Pezizomycotina</taxon>
        <taxon>Dothideomycetes</taxon>
        <taxon>Pleosporomycetidae</taxon>
        <taxon>Pleosporales</taxon>
        <taxon>Massarineae</taxon>
        <taxon>Didymosphaeriaceae</taxon>
        <taxon>Paraphaeosphaeria</taxon>
    </lineage>
</organism>
<feature type="region of interest" description="Disordered" evidence="4">
    <location>
        <begin position="1"/>
        <end position="22"/>
    </location>
</feature>
<proteinExistence type="inferred from homology"/>
<dbReference type="AlphaFoldDB" id="A0A9P6GFW5"/>
<dbReference type="InterPro" id="IPR015421">
    <property type="entry name" value="PyrdxlP-dep_Trfase_major"/>
</dbReference>
<keyword evidence="5" id="KW-0032">Aminotransferase</keyword>
<dbReference type="OrthoDB" id="5419315at2759"/>
<evidence type="ECO:0000313" key="6">
    <source>
        <dbReference type="Proteomes" id="UP000756921"/>
    </source>
</evidence>
<dbReference type="Proteomes" id="UP000756921">
    <property type="component" value="Unassembled WGS sequence"/>
</dbReference>
<dbReference type="GO" id="GO:0030170">
    <property type="term" value="F:pyridoxal phosphate binding"/>
    <property type="evidence" value="ECO:0007669"/>
    <property type="project" value="InterPro"/>
</dbReference>
<name>A0A9P6GFW5_9PLEO</name>
<evidence type="ECO:0000256" key="2">
    <source>
        <dbReference type="ARBA" id="ARBA00022898"/>
    </source>
</evidence>
<dbReference type="PANTHER" id="PTHR43094:SF1">
    <property type="entry name" value="AMINOTRANSFERASE CLASS-III"/>
    <property type="match status" value="1"/>
</dbReference>
<keyword evidence="2 3" id="KW-0663">Pyridoxal phosphate</keyword>
<dbReference type="InterPro" id="IPR005814">
    <property type="entry name" value="Aminotrans_3"/>
</dbReference>
<keyword evidence="5" id="KW-0808">Transferase</keyword>
<protein>
    <submittedName>
        <fullName evidence="5">Aminotransferase C1771.03c-like protein 3</fullName>
    </submittedName>
</protein>
<evidence type="ECO:0000256" key="1">
    <source>
        <dbReference type="ARBA" id="ARBA00008954"/>
    </source>
</evidence>
<dbReference type="EMBL" id="WJXW01000007">
    <property type="protein sequence ID" value="KAF9734684.1"/>
    <property type="molecule type" value="Genomic_DNA"/>
</dbReference>
<evidence type="ECO:0000256" key="3">
    <source>
        <dbReference type="RuleBase" id="RU003560"/>
    </source>
</evidence>
<keyword evidence="6" id="KW-1185">Reference proteome</keyword>
<evidence type="ECO:0000256" key="4">
    <source>
        <dbReference type="SAM" id="MobiDB-lite"/>
    </source>
</evidence>
<dbReference type="GO" id="GO:0005829">
    <property type="term" value="C:cytosol"/>
    <property type="evidence" value="ECO:0007669"/>
    <property type="project" value="TreeGrafter"/>
</dbReference>
<dbReference type="CDD" id="cd00610">
    <property type="entry name" value="OAT_like"/>
    <property type="match status" value="1"/>
</dbReference>
<dbReference type="Gene3D" id="3.40.640.10">
    <property type="entry name" value="Type I PLP-dependent aspartate aminotransferase-like (Major domain)"/>
    <property type="match status" value="1"/>
</dbReference>
<reference evidence="5" key="1">
    <citation type="journal article" date="2020" name="Mol. Plant Microbe Interact.">
        <title>Genome Sequence of the Biocontrol Agent Coniothyrium minitans strain Conio (IMI 134523).</title>
        <authorList>
            <person name="Patel D."/>
            <person name="Shittu T.A."/>
            <person name="Baroncelli R."/>
            <person name="Muthumeenakshi S."/>
            <person name="Osborne T.H."/>
            <person name="Janganan T.K."/>
            <person name="Sreenivasaprasad S."/>
        </authorList>
    </citation>
    <scope>NUCLEOTIDE SEQUENCE</scope>
    <source>
        <strain evidence="5">Conio</strain>
    </source>
</reference>
<dbReference type="Gene3D" id="3.90.1150.10">
    <property type="entry name" value="Aspartate Aminotransferase, domain 1"/>
    <property type="match status" value="1"/>
</dbReference>
<evidence type="ECO:0000313" key="5">
    <source>
        <dbReference type="EMBL" id="KAF9734684.1"/>
    </source>
</evidence>
<accession>A0A9P6GFW5</accession>
<comment type="similarity">
    <text evidence="1 3">Belongs to the class-III pyridoxal-phosphate-dependent aminotransferase family.</text>
</comment>
<dbReference type="InterPro" id="IPR015422">
    <property type="entry name" value="PyrdxlP-dep_Trfase_small"/>
</dbReference>
<comment type="caution">
    <text evidence="5">The sequence shown here is derived from an EMBL/GenBank/DDBJ whole genome shotgun (WGS) entry which is preliminary data.</text>
</comment>